<dbReference type="OrthoDB" id="3267263at2"/>
<dbReference type="KEGG" id="satk:SA2016_1348"/>
<reference evidence="5 6" key="1">
    <citation type="submission" date="2016-02" db="EMBL/GenBank/DDBJ databases">
        <title>Complete genome of Sinomonas atrocyanea KCTC 3377.</title>
        <authorList>
            <person name="Kim K.M."/>
        </authorList>
    </citation>
    <scope>NUCLEOTIDE SEQUENCE [LARGE SCALE GENOMIC DNA]</scope>
    <source>
        <strain evidence="5 6">KCTC 3377</strain>
    </source>
</reference>
<gene>
    <name evidence="5" type="ORF">SA2016_1348</name>
</gene>
<dbReference type="STRING" id="37927.SA2016_1348"/>
<evidence type="ECO:0000313" key="6">
    <source>
        <dbReference type="Proteomes" id="UP000070134"/>
    </source>
</evidence>
<evidence type="ECO:0000313" key="5">
    <source>
        <dbReference type="EMBL" id="AMM32028.1"/>
    </source>
</evidence>
<keyword evidence="4" id="KW-0472">Membrane</keyword>
<dbReference type="RefSeq" id="WP_066496797.1">
    <property type="nucleotide sequence ID" value="NZ_BJMO01000039.1"/>
</dbReference>
<dbReference type="GO" id="GO:0016020">
    <property type="term" value="C:membrane"/>
    <property type="evidence" value="ECO:0007669"/>
    <property type="project" value="UniProtKB-SubCell"/>
</dbReference>
<keyword evidence="3" id="KW-1133">Transmembrane helix</keyword>
<organism evidence="5 6">
    <name type="scientific">Sinomonas atrocyanea</name>
    <dbReference type="NCBI Taxonomy" id="37927"/>
    <lineage>
        <taxon>Bacteria</taxon>
        <taxon>Bacillati</taxon>
        <taxon>Actinomycetota</taxon>
        <taxon>Actinomycetes</taxon>
        <taxon>Micrococcales</taxon>
        <taxon>Micrococcaceae</taxon>
        <taxon>Sinomonas</taxon>
    </lineage>
</organism>
<comment type="subcellular location">
    <subcellularLocation>
        <location evidence="1">Membrane</location>
        <topology evidence="1">Multi-pass membrane protein</topology>
    </subcellularLocation>
</comment>
<dbReference type="InterPro" id="IPR032808">
    <property type="entry name" value="DoxX"/>
</dbReference>
<dbReference type="AlphaFoldDB" id="A0A126ZXX9"/>
<dbReference type="Proteomes" id="UP000070134">
    <property type="component" value="Chromosome"/>
</dbReference>
<dbReference type="PATRIC" id="fig|37927.3.peg.1394"/>
<keyword evidence="6" id="KW-1185">Reference proteome</keyword>
<protein>
    <submittedName>
        <fullName evidence="5">Membrane protein</fullName>
    </submittedName>
</protein>
<evidence type="ECO:0000256" key="3">
    <source>
        <dbReference type="ARBA" id="ARBA00022989"/>
    </source>
</evidence>
<keyword evidence="2" id="KW-0812">Transmembrane</keyword>
<accession>A0A126ZXX9</accession>
<sequence length="161" mass="16676">MGFKLSHGVLRLVSGAFILNSGVSKLSLDDEGSARLQDMTAHAIPQAKQVSPKMFGKMVAGAEMALGAALLAPFVPTRLAALGLTAFSSGLLAVYAKTPGLTQSDGIRPTPAGVPMAKDAWLAGIGVALLIDRKHHPIKARRKVAQARAAQAKTAIKSAVK</sequence>
<evidence type="ECO:0000256" key="4">
    <source>
        <dbReference type="ARBA" id="ARBA00023136"/>
    </source>
</evidence>
<dbReference type="EMBL" id="CP014518">
    <property type="protein sequence ID" value="AMM32028.1"/>
    <property type="molecule type" value="Genomic_DNA"/>
</dbReference>
<evidence type="ECO:0000256" key="1">
    <source>
        <dbReference type="ARBA" id="ARBA00004141"/>
    </source>
</evidence>
<evidence type="ECO:0000256" key="2">
    <source>
        <dbReference type="ARBA" id="ARBA00022692"/>
    </source>
</evidence>
<proteinExistence type="predicted"/>
<name>A0A126ZXX9_9MICC</name>
<dbReference type="Pfam" id="PF07681">
    <property type="entry name" value="DoxX"/>
    <property type="match status" value="1"/>
</dbReference>